<dbReference type="PROSITE" id="PS51257">
    <property type="entry name" value="PROKAR_LIPOPROTEIN"/>
    <property type="match status" value="1"/>
</dbReference>
<proteinExistence type="predicted"/>
<protein>
    <submittedName>
        <fullName evidence="1">Peptidase S41</fullName>
    </submittedName>
</protein>
<organism evidence="1 2">
    <name type="scientific">Clostridium weizhouense</name>
    <dbReference type="NCBI Taxonomy" id="2859781"/>
    <lineage>
        <taxon>Bacteria</taxon>
        <taxon>Bacillati</taxon>
        <taxon>Bacillota</taxon>
        <taxon>Clostridia</taxon>
        <taxon>Eubacteriales</taxon>
        <taxon>Clostridiaceae</taxon>
        <taxon>Clostridium</taxon>
    </lineage>
</organism>
<dbReference type="RefSeq" id="WP_219780206.1">
    <property type="nucleotide sequence ID" value="NZ_JAHXPT010000009.1"/>
</dbReference>
<dbReference type="Gene3D" id="3.90.226.10">
    <property type="entry name" value="2-enoyl-CoA Hydratase, Chain A, domain 1"/>
    <property type="match status" value="2"/>
</dbReference>
<gene>
    <name evidence="1" type="ORF">KYD98_11610</name>
</gene>
<name>A0ABS7APZ3_9CLOT</name>
<sequence>MRKFIKINFCFVLVFLLLFITGCETQYLGGDRNTKWEKDLNYLQKALPKKHVNLFFRISEEEFNKEINDLKESINTLNDDEIVDGIYKIVASVGEGHTKAYKGFLKKYPLQFYYFDDGIYLINTMDKYKEALNCKLTKINGMDIQSIKNILLPLVSNENEATIKKCIPTYLNVPDVLHGVKIIDNIDSTKFTFENADGKVFDLQIDALETDKNNEEFIVSDEKDDSYPLYMQKRSLNYWYKYLEDEKTLYFKYNQCLPDEEAGDITNFTNEVLNFIDNNPVEKFVIDMRNNSGGTSGYLDPIIDGIKRRNRNNEKKLFVIVGRETFSAPIVDACKLREETNATFVGSPTSGKPNHYGEAKGFELPNSKISIRYSTKKFEISKDEGDALIPDHIIEISMNDYLNKKDPVLDYIFNVAK</sequence>
<dbReference type="InterPro" id="IPR029045">
    <property type="entry name" value="ClpP/crotonase-like_dom_sf"/>
</dbReference>
<evidence type="ECO:0000313" key="2">
    <source>
        <dbReference type="Proteomes" id="UP001519921"/>
    </source>
</evidence>
<reference evidence="1 2" key="1">
    <citation type="submission" date="2021-07" db="EMBL/GenBank/DDBJ databases">
        <title>Clostridium weizhouense sp. nov., an anaerobic bacterium isolated from activated sludge of Petroleum wastewater.</title>
        <authorList>
            <person name="Li Q."/>
        </authorList>
    </citation>
    <scope>NUCLEOTIDE SEQUENCE [LARGE SCALE GENOMIC DNA]</scope>
    <source>
        <strain evidence="1 2">YB-6</strain>
    </source>
</reference>
<accession>A0ABS7APZ3</accession>
<dbReference type="Proteomes" id="UP001519921">
    <property type="component" value="Unassembled WGS sequence"/>
</dbReference>
<comment type="caution">
    <text evidence="1">The sequence shown here is derived from an EMBL/GenBank/DDBJ whole genome shotgun (WGS) entry which is preliminary data.</text>
</comment>
<dbReference type="EMBL" id="JAHXPT010000009">
    <property type="protein sequence ID" value="MBW6410740.1"/>
    <property type="molecule type" value="Genomic_DNA"/>
</dbReference>
<evidence type="ECO:0000313" key="1">
    <source>
        <dbReference type="EMBL" id="MBW6410740.1"/>
    </source>
</evidence>
<keyword evidence="2" id="KW-1185">Reference proteome</keyword>
<dbReference type="SUPFAM" id="SSF52096">
    <property type="entry name" value="ClpP/crotonase"/>
    <property type="match status" value="1"/>
</dbReference>